<dbReference type="InterPro" id="IPR024626">
    <property type="entry name" value="Kri1-like_C"/>
</dbReference>
<gene>
    <name evidence="4" type="ORF">THAOC_28658</name>
</gene>
<sequence>MTSSDIEADDFLVAKKEGSNVVIPTDRDEGSSDVDVDRLEINADFAREYSIRKRREELTKHRTGEDDSSVVSDSSDSSEDEEGELLTPHLDVQILQTLQALRRGDERVYDKNAQFFENNNEEDDDPDGDDATRHKVKRFKDVAREQILEQMDGQDEAKPAMAVGTSNGLAYDQEQRDIRRAFLDSTNDSDEGEKGGSGDENDEDWIKPKAKSNTASLQEDDRARKLWEEELANSSQRNFTANSNLVDPKGEVDDGNKFLMEFMTKRRWMDPTESNLKLGRGAASDDESLDELDRTDEFESKYNFRFEEAVATGGDVEASGASHSIVHYARSSKSADNVLRRKDESRRQKRLARKERKAAERKAKEERLKRLKNAKRDELEGRMEQVRGVLGYTKQVDEKGDPSKPSMALGAAEEEMILKLMEGEYDPDKFEQVMSTAYGDDYYQAEDEKWNTDLDVKRDLANSDENERELLGDGEMYDDVPADEDTFDNEEHDDDDYEDEYDEYHKDDAGEGGEDLEASAMEQKLHTKLEDELYKLDYEDIIGDMPTRFKYRSVERNNYGLSTEEILFARDGTLKQFVSLKRMAPYREDGEYQPGTKRRKRFRQMLKADNEELDGADATEDVAKPDIEDGKKKKRRRQKKKGGSNMTDAKEPSDMKAEADETGRSEKKKRRRRKEDKPPKQPESEANVDEPMKPVGLGIKSKGDQGDVHADDKTKSKKQKDKKQRKNREGNSKKSKKTKVKGVSSARLSAYGL</sequence>
<feature type="compositionally biased region" description="Basic and acidic residues" evidence="2">
    <location>
        <begin position="648"/>
        <end position="665"/>
    </location>
</feature>
<dbReference type="AlphaFoldDB" id="K0RFT7"/>
<dbReference type="PANTHER" id="PTHR14490">
    <property type="entry name" value="ZINC FINGER, ZZ TYPE"/>
    <property type="match status" value="1"/>
</dbReference>
<comment type="caution">
    <text evidence="4">The sequence shown here is derived from an EMBL/GenBank/DDBJ whole genome shotgun (WGS) entry which is preliminary data.</text>
</comment>
<feature type="region of interest" description="Disordered" evidence="2">
    <location>
        <begin position="112"/>
        <end position="254"/>
    </location>
</feature>
<dbReference type="GO" id="GO:0005730">
    <property type="term" value="C:nucleolus"/>
    <property type="evidence" value="ECO:0007669"/>
    <property type="project" value="TreeGrafter"/>
</dbReference>
<name>K0RFT7_THAOC</name>
<feature type="region of interest" description="Disordered" evidence="2">
    <location>
        <begin position="52"/>
        <end position="90"/>
    </location>
</feature>
<dbReference type="eggNOG" id="KOG2409">
    <property type="taxonomic scope" value="Eukaryota"/>
</dbReference>
<dbReference type="OrthoDB" id="10252032at2759"/>
<feature type="compositionally biased region" description="Acidic residues" evidence="2">
    <location>
        <begin position="119"/>
        <end position="129"/>
    </location>
</feature>
<feature type="domain" description="Kri1-like C-terminal" evidence="3">
    <location>
        <begin position="528"/>
        <end position="601"/>
    </location>
</feature>
<feature type="compositionally biased region" description="Basic residues" evidence="2">
    <location>
        <begin position="715"/>
        <end position="726"/>
    </location>
</feature>
<comment type="similarity">
    <text evidence="1">Belongs to the KRI1 family.</text>
</comment>
<feature type="compositionally biased region" description="Acidic residues" evidence="2">
    <location>
        <begin position="611"/>
        <end position="620"/>
    </location>
</feature>
<evidence type="ECO:0000256" key="2">
    <source>
        <dbReference type="SAM" id="MobiDB-lite"/>
    </source>
</evidence>
<accession>K0RFT7</accession>
<dbReference type="EMBL" id="AGNL01040404">
    <property type="protein sequence ID" value="EJK52105.1"/>
    <property type="molecule type" value="Genomic_DNA"/>
</dbReference>
<evidence type="ECO:0000313" key="4">
    <source>
        <dbReference type="EMBL" id="EJK52105.1"/>
    </source>
</evidence>
<organism evidence="4 5">
    <name type="scientific">Thalassiosira oceanica</name>
    <name type="common">Marine diatom</name>
    <dbReference type="NCBI Taxonomy" id="159749"/>
    <lineage>
        <taxon>Eukaryota</taxon>
        <taxon>Sar</taxon>
        <taxon>Stramenopiles</taxon>
        <taxon>Ochrophyta</taxon>
        <taxon>Bacillariophyta</taxon>
        <taxon>Coscinodiscophyceae</taxon>
        <taxon>Thalassiosirophycidae</taxon>
        <taxon>Thalassiosirales</taxon>
        <taxon>Thalassiosiraceae</taxon>
        <taxon>Thalassiosira</taxon>
    </lineage>
</organism>
<reference evidence="4 5" key="1">
    <citation type="journal article" date="2012" name="Genome Biol.">
        <title>Genome and low-iron response of an oceanic diatom adapted to chronic iron limitation.</title>
        <authorList>
            <person name="Lommer M."/>
            <person name="Specht M."/>
            <person name="Roy A.S."/>
            <person name="Kraemer L."/>
            <person name="Andreson R."/>
            <person name="Gutowska M.A."/>
            <person name="Wolf J."/>
            <person name="Bergner S.V."/>
            <person name="Schilhabel M.B."/>
            <person name="Klostermeier U.C."/>
            <person name="Beiko R.G."/>
            <person name="Rosenstiel P."/>
            <person name="Hippler M."/>
            <person name="Laroche J."/>
        </authorList>
    </citation>
    <scope>NUCLEOTIDE SEQUENCE [LARGE SCALE GENOMIC DNA]</scope>
    <source>
        <strain evidence="4 5">CCMP1005</strain>
    </source>
</reference>
<dbReference type="Proteomes" id="UP000266841">
    <property type="component" value="Unassembled WGS sequence"/>
</dbReference>
<feature type="compositionally biased region" description="Acidic residues" evidence="2">
    <location>
        <begin position="475"/>
        <end position="502"/>
    </location>
</feature>
<feature type="compositionally biased region" description="Basic and acidic residues" evidence="2">
    <location>
        <begin position="219"/>
        <end position="228"/>
    </location>
</feature>
<proteinExistence type="inferred from homology"/>
<keyword evidence="5" id="KW-1185">Reference proteome</keyword>
<evidence type="ECO:0000259" key="3">
    <source>
        <dbReference type="Pfam" id="PF12936"/>
    </source>
</evidence>
<feature type="region of interest" description="Disordered" evidence="2">
    <location>
        <begin position="17"/>
        <end position="36"/>
    </location>
</feature>
<feature type="compositionally biased region" description="Basic and acidic residues" evidence="2">
    <location>
        <begin position="52"/>
        <end position="65"/>
    </location>
</feature>
<dbReference type="GO" id="GO:0000447">
    <property type="term" value="P:endonucleolytic cleavage in ITS1 to separate SSU-rRNA from 5.8S rRNA and LSU-rRNA from tricistronic rRNA transcript (SSU-rRNA, 5.8S rRNA, LSU-rRNA)"/>
    <property type="evidence" value="ECO:0007669"/>
    <property type="project" value="TreeGrafter"/>
</dbReference>
<feature type="region of interest" description="Disordered" evidence="2">
    <location>
        <begin position="583"/>
        <end position="753"/>
    </location>
</feature>
<evidence type="ECO:0000256" key="1">
    <source>
        <dbReference type="ARBA" id="ARBA00007473"/>
    </source>
</evidence>
<dbReference type="GO" id="GO:0030686">
    <property type="term" value="C:90S preribosome"/>
    <property type="evidence" value="ECO:0007669"/>
    <property type="project" value="TreeGrafter"/>
</dbReference>
<feature type="compositionally biased region" description="Basic and acidic residues" evidence="2">
    <location>
        <begin position="25"/>
        <end position="36"/>
    </location>
</feature>
<feature type="compositionally biased region" description="Basic residues" evidence="2">
    <location>
        <begin position="632"/>
        <end position="642"/>
    </location>
</feature>
<dbReference type="Pfam" id="PF05178">
    <property type="entry name" value="Kri1"/>
    <property type="match status" value="1"/>
</dbReference>
<feature type="region of interest" description="Disordered" evidence="2">
    <location>
        <begin position="330"/>
        <end position="382"/>
    </location>
</feature>
<dbReference type="PANTHER" id="PTHR14490:SF5">
    <property type="entry name" value="PROTEIN KRI1 HOMOLOG"/>
    <property type="match status" value="1"/>
</dbReference>
<evidence type="ECO:0000313" key="5">
    <source>
        <dbReference type="Proteomes" id="UP000266841"/>
    </source>
</evidence>
<feature type="compositionally biased region" description="Polar residues" evidence="2">
    <location>
        <begin position="232"/>
        <end position="245"/>
    </location>
</feature>
<feature type="compositionally biased region" description="Basic and acidic residues" evidence="2">
    <location>
        <begin position="621"/>
        <end position="631"/>
    </location>
</feature>
<feature type="compositionally biased region" description="Basic residues" evidence="2">
    <location>
        <begin position="347"/>
        <end position="356"/>
    </location>
</feature>
<dbReference type="OMA" id="WDNYDPR"/>
<dbReference type="Pfam" id="PF12936">
    <property type="entry name" value="Kri1_C"/>
    <property type="match status" value="1"/>
</dbReference>
<feature type="compositionally biased region" description="Basic and acidic residues" evidence="2">
    <location>
        <begin position="173"/>
        <end position="182"/>
    </location>
</feature>
<dbReference type="InterPro" id="IPR018034">
    <property type="entry name" value="Kri1"/>
</dbReference>
<feature type="compositionally biased region" description="Basic and acidic residues" evidence="2">
    <location>
        <begin position="357"/>
        <end position="382"/>
    </location>
</feature>
<protein>
    <recommendedName>
        <fullName evidence="3">Kri1-like C-terminal domain-containing protein</fullName>
    </recommendedName>
</protein>
<feature type="compositionally biased region" description="Basic and acidic residues" evidence="2">
    <location>
        <begin position="701"/>
        <end position="714"/>
    </location>
</feature>
<feature type="region of interest" description="Disordered" evidence="2">
    <location>
        <begin position="453"/>
        <end position="516"/>
    </location>
</feature>